<comment type="caution">
    <text evidence="1">The sequence shown here is derived from an EMBL/GenBank/DDBJ whole genome shotgun (WGS) entry which is preliminary data.</text>
</comment>
<sequence length="40" mass="4576">MMVQKKAEVRVFVDGIYLKVIDDLISTGYGSNRSEVVRKM</sequence>
<reference evidence="1" key="1">
    <citation type="journal article" date="2014" name="Front. Microbiol.">
        <title>High frequency of phylogenetically diverse reductive dehalogenase-homologous genes in deep subseafloor sedimentary metagenomes.</title>
        <authorList>
            <person name="Kawai M."/>
            <person name="Futagami T."/>
            <person name="Toyoda A."/>
            <person name="Takaki Y."/>
            <person name="Nishi S."/>
            <person name="Hori S."/>
            <person name="Arai W."/>
            <person name="Tsubouchi T."/>
            <person name="Morono Y."/>
            <person name="Uchiyama I."/>
            <person name="Ito T."/>
            <person name="Fujiyama A."/>
            <person name="Inagaki F."/>
            <person name="Takami H."/>
        </authorList>
    </citation>
    <scope>NUCLEOTIDE SEQUENCE</scope>
    <source>
        <strain evidence="1">Expedition CK06-06</strain>
    </source>
</reference>
<protein>
    <submittedName>
        <fullName evidence="1">Uncharacterized protein</fullName>
    </submittedName>
</protein>
<name>X1NGZ4_9ZZZZ</name>
<organism evidence="1">
    <name type="scientific">marine sediment metagenome</name>
    <dbReference type="NCBI Taxonomy" id="412755"/>
    <lineage>
        <taxon>unclassified sequences</taxon>
        <taxon>metagenomes</taxon>
        <taxon>ecological metagenomes</taxon>
    </lineage>
</organism>
<dbReference type="EMBL" id="BARV01020326">
    <property type="protein sequence ID" value="GAI26055.1"/>
    <property type="molecule type" value="Genomic_DNA"/>
</dbReference>
<gene>
    <name evidence="1" type="ORF">S06H3_33945</name>
</gene>
<proteinExistence type="predicted"/>
<dbReference type="AlphaFoldDB" id="X1NGZ4"/>
<feature type="non-terminal residue" evidence="1">
    <location>
        <position position="40"/>
    </location>
</feature>
<accession>X1NGZ4</accession>
<evidence type="ECO:0000313" key="1">
    <source>
        <dbReference type="EMBL" id="GAI26055.1"/>
    </source>
</evidence>